<sequence>MDLPWWVGPTALFVVPLVIALLVNLFVRHRRGIASNAVLGWFVIVCWITAVTWILKQVR</sequence>
<dbReference type="EMBL" id="LLXU01000109">
    <property type="protein sequence ID" value="KRG39157.1"/>
    <property type="molecule type" value="Genomic_DNA"/>
</dbReference>
<dbReference type="OrthoDB" id="6053861at2"/>
<keyword evidence="1" id="KW-0472">Membrane</keyword>
<dbReference type="RefSeq" id="WP_057648276.1">
    <property type="nucleotide sequence ID" value="NZ_LLXU01000109.1"/>
</dbReference>
<dbReference type="AlphaFoldDB" id="A0A0R0A1X7"/>
<organism evidence="2 3">
    <name type="scientific">Stenotrophomonas panacihumi</name>
    <dbReference type="NCBI Taxonomy" id="676599"/>
    <lineage>
        <taxon>Bacteria</taxon>
        <taxon>Pseudomonadati</taxon>
        <taxon>Pseudomonadota</taxon>
        <taxon>Gammaproteobacteria</taxon>
        <taxon>Lysobacterales</taxon>
        <taxon>Lysobacteraceae</taxon>
        <taxon>Stenotrophomonas</taxon>
    </lineage>
</organism>
<reference evidence="2 3" key="1">
    <citation type="submission" date="2015-10" db="EMBL/GenBank/DDBJ databases">
        <title>Genome sequencing and analysis of members of genus Stenotrophomonas.</title>
        <authorList>
            <person name="Patil P.P."/>
            <person name="Midha S."/>
            <person name="Patil P.B."/>
        </authorList>
    </citation>
    <scope>NUCLEOTIDE SEQUENCE [LARGE SCALE GENOMIC DNA]</scope>
    <source>
        <strain evidence="2 3">JCM 16536</strain>
    </source>
</reference>
<dbReference type="Proteomes" id="UP000051802">
    <property type="component" value="Unassembled WGS sequence"/>
</dbReference>
<name>A0A0R0A1X7_9GAMM</name>
<keyword evidence="3" id="KW-1185">Reference proteome</keyword>
<evidence type="ECO:0000256" key="1">
    <source>
        <dbReference type="SAM" id="Phobius"/>
    </source>
</evidence>
<proteinExistence type="predicted"/>
<gene>
    <name evidence="2" type="ORF">ARC20_01650</name>
</gene>
<feature type="transmembrane region" description="Helical" evidence="1">
    <location>
        <begin position="38"/>
        <end position="55"/>
    </location>
</feature>
<protein>
    <submittedName>
        <fullName evidence="2">Uncharacterized protein</fullName>
    </submittedName>
</protein>
<accession>A0A0R0A1X7</accession>
<keyword evidence="1" id="KW-0812">Transmembrane</keyword>
<evidence type="ECO:0000313" key="2">
    <source>
        <dbReference type="EMBL" id="KRG39157.1"/>
    </source>
</evidence>
<evidence type="ECO:0000313" key="3">
    <source>
        <dbReference type="Proteomes" id="UP000051802"/>
    </source>
</evidence>
<feature type="transmembrane region" description="Helical" evidence="1">
    <location>
        <begin position="6"/>
        <end position="26"/>
    </location>
</feature>
<comment type="caution">
    <text evidence="2">The sequence shown here is derived from an EMBL/GenBank/DDBJ whole genome shotgun (WGS) entry which is preliminary data.</text>
</comment>
<keyword evidence="1" id="KW-1133">Transmembrane helix</keyword>